<evidence type="ECO:0008006" key="4">
    <source>
        <dbReference type="Google" id="ProtNLM"/>
    </source>
</evidence>
<organism evidence="2 3">
    <name type="scientific">Gordonia paraffinivorans NBRC 108238</name>
    <dbReference type="NCBI Taxonomy" id="1223543"/>
    <lineage>
        <taxon>Bacteria</taxon>
        <taxon>Bacillati</taxon>
        <taxon>Actinomycetota</taxon>
        <taxon>Actinomycetes</taxon>
        <taxon>Mycobacteriales</taxon>
        <taxon>Gordoniaceae</taxon>
        <taxon>Gordonia</taxon>
    </lineage>
</organism>
<evidence type="ECO:0000256" key="1">
    <source>
        <dbReference type="SAM" id="MobiDB-lite"/>
    </source>
</evidence>
<keyword evidence="3" id="KW-1185">Reference proteome</keyword>
<dbReference type="Proteomes" id="UP000035021">
    <property type="component" value="Unassembled WGS sequence"/>
</dbReference>
<comment type="caution">
    <text evidence="2">The sequence shown here is derived from an EMBL/GenBank/DDBJ whole genome shotgun (WGS) entry which is preliminary data.</text>
</comment>
<evidence type="ECO:0000313" key="3">
    <source>
        <dbReference type="Proteomes" id="UP000035021"/>
    </source>
</evidence>
<protein>
    <recommendedName>
        <fullName evidence="4">Inorganic diphosphatase</fullName>
    </recommendedName>
</protein>
<proteinExistence type="predicted"/>
<gene>
    <name evidence="2" type="ORF">GP2_036_00090</name>
</gene>
<evidence type="ECO:0000313" key="2">
    <source>
        <dbReference type="EMBL" id="GAC85509.1"/>
    </source>
</evidence>
<dbReference type="EMBL" id="BAOQ01000036">
    <property type="protein sequence ID" value="GAC85509.1"/>
    <property type="molecule type" value="Genomic_DNA"/>
</dbReference>
<sequence length="71" mass="7746">MVPTDGLGDRPSGLSQDHDVYGVRIPHTTDDGIPRDVDPTRSLAVAIETFFDVYRDVVVNLRLPDGNVGKP</sequence>
<reference evidence="2 3" key="1">
    <citation type="submission" date="2013-02" db="EMBL/GenBank/DDBJ databases">
        <title>Whole genome shotgun sequence of Gordonia paraffinivorans NBRC 108238.</title>
        <authorList>
            <person name="Isaki-Nakamura S."/>
            <person name="Hosoyama A."/>
            <person name="Tsuchikane K."/>
            <person name="Ando Y."/>
            <person name="Baba S."/>
            <person name="Ohji S."/>
            <person name="Hamada M."/>
            <person name="Tamura T."/>
            <person name="Yamazoe A."/>
            <person name="Yamazaki S."/>
            <person name="Fujita N."/>
        </authorList>
    </citation>
    <scope>NUCLEOTIDE SEQUENCE [LARGE SCALE GENOMIC DNA]</scope>
    <source>
        <strain evidence="2 3">NBRC 108238</strain>
    </source>
</reference>
<name>A0ABQ0IPM8_9ACTN</name>
<accession>A0ABQ0IPM8</accession>
<feature type="compositionally biased region" description="Basic and acidic residues" evidence="1">
    <location>
        <begin position="16"/>
        <end position="34"/>
    </location>
</feature>
<feature type="region of interest" description="Disordered" evidence="1">
    <location>
        <begin position="1"/>
        <end position="34"/>
    </location>
</feature>